<evidence type="ECO:0000256" key="1">
    <source>
        <dbReference type="ARBA" id="ARBA00022737"/>
    </source>
</evidence>
<dbReference type="SUPFAM" id="SSF53474">
    <property type="entry name" value="alpha/beta-Hydrolases"/>
    <property type="match status" value="1"/>
</dbReference>
<reference evidence="4" key="1">
    <citation type="journal article" date="2020" name="Stud. Mycol.">
        <title>101 Dothideomycetes genomes: a test case for predicting lifestyles and emergence of pathogens.</title>
        <authorList>
            <person name="Haridas S."/>
            <person name="Albert R."/>
            <person name="Binder M."/>
            <person name="Bloem J."/>
            <person name="Labutti K."/>
            <person name="Salamov A."/>
            <person name="Andreopoulos B."/>
            <person name="Baker S."/>
            <person name="Barry K."/>
            <person name="Bills G."/>
            <person name="Bluhm B."/>
            <person name="Cannon C."/>
            <person name="Castanera R."/>
            <person name="Culley D."/>
            <person name="Daum C."/>
            <person name="Ezra D."/>
            <person name="Gonzalez J."/>
            <person name="Henrissat B."/>
            <person name="Kuo A."/>
            <person name="Liang C."/>
            <person name="Lipzen A."/>
            <person name="Lutzoni F."/>
            <person name="Magnuson J."/>
            <person name="Mondo S."/>
            <person name="Nolan M."/>
            <person name="Ohm R."/>
            <person name="Pangilinan J."/>
            <person name="Park H.-J."/>
            <person name="Ramirez L."/>
            <person name="Alfaro M."/>
            <person name="Sun H."/>
            <person name="Tritt A."/>
            <person name="Yoshinaga Y."/>
            <person name="Zwiers L.-H."/>
            <person name="Turgeon B."/>
            <person name="Goodwin S."/>
            <person name="Spatafora J."/>
            <person name="Crous P."/>
            <person name="Grigoriev I."/>
        </authorList>
    </citation>
    <scope>NUCLEOTIDE SEQUENCE</scope>
    <source>
        <strain evidence="4">CBS 207.26</strain>
    </source>
</reference>
<dbReference type="PANTHER" id="PTHR10039">
    <property type="entry name" value="AMELOGENIN"/>
    <property type="match status" value="1"/>
</dbReference>
<accession>A0A6A6EN95</accession>
<proteinExistence type="predicted"/>
<dbReference type="SUPFAM" id="SSF52540">
    <property type="entry name" value="P-loop containing nucleoside triphosphate hydrolases"/>
    <property type="match status" value="1"/>
</dbReference>
<keyword evidence="5" id="KW-1185">Reference proteome</keyword>
<dbReference type="EMBL" id="ML994613">
    <property type="protein sequence ID" value="KAF2193637.1"/>
    <property type="molecule type" value="Genomic_DNA"/>
</dbReference>
<dbReference type="Gene3D" id="3.40.50.1820">
    <property type="entry name" value="alpha/beta hydrolase"/>
    <property type="match status" value="1"/>
</dbReference>
<sequence>MHLKEVLARIRSTFTAKKSKPALSDSTGSVPNTAQRTGPKVEKNAGAKENADTVEHADAVEQRLKEAFSQHRVDAIRLFKTISRIRSSPAAKKRKSALNGTDGTTQRTVVETAGNSHAGEHADAEVHADTEVHADATSQNLDNSFIDERHCYGIRVLHDPKFATVDIVFIHGLTGNAFKTWLCKENGVHWPRDLLKRDIDKARLMTFGYDADVVNFFSHADLDDISGFAEGLLGALAGFRVGLEGRPLVFVVHSLGGLVLQRALSLSRSRQEKHLQSVETSTVGICFLGTPHHGSHAAEWGSYLAYFSQLIKPTNSSLVEALKPNSSTLGFIQRDFHQLLERRKQEGRPVEIVCFYEVLPVIRSVVVPKGSAILHPYPAYPLHSNHMDMTKFSDTKNDGYRTIVRELQRLSNVEDHRFTNWWQSLEVMNIKSHIESVSQPQKGTFTWVQHEEGFKDLRSSKDKRLIHITGKPGCGKTVLGTALFRTFMHMDSRPLAVFHAFNNRDSARNGVNNMLSSLIRQLFSPRTGEETGESRPRRQWLYDYFKSLEPETSSADILSKVFEWAMALQSLKNIVCVIDALDECAPGSERDKLVACLTNTLRSCGTHKLTIIVLSRDYWNLRFQSSQPHPGRLFRIKLDEMDAIQKDLMAVTKFNVDKLIASRPAFSSYQEQLVQKIYGRASDGMFLMVELLIDLLYRSPDSSPRGIDRTIKSLPGTLRDVYKAIWTSIKHDHEAQAVHLLRWILTALRPLPVASLADALAYEAILDDDTDELTLDSARPLDLQGDIDRLFGPLVKIRDGIIDVAHQTVKEHFLEPDGTNGSVLIRTCHSKIAEVCMLCLACNMQPGYTDSSSMDTIFGTKVSPFYTYARYSYVGHLNAAEAAGEDVQSASKVAELLIELLKRAAPSSLREIMQDLEVTERGDSTLDPLEMVRAEEGMVTKLIHFLSSGEEERSEFGLETD</sequence>
<feature type="region of interest" description="Disordered" evidence="2">
    <location>
        <begin position="18"/>
        <end position="53"/>
    </location>
</feature>
<dbReference type="Proteomes" id="UP000800200">
    <property type="component" value="Unassembled WGS sequence"/>
</dbReference>
<dbReference type="OrthoDB" id="427518at2759"/>
<dbReference type="Gene3D" id="3.40.50.300">
    <property type="entry name" value="P-loop containing nucleotide triphosphate hydrolases"/>
    <property type="match status" value="1"/>
</dbReference>
<feature type="compositionally biased region" description="Polar residues" evidence="2">
    <location>
        <begin position="24"/>
        <end position="36"/>
    </location>
</feature>
<feature type="domain" description="Nephrocystin 3-like N-terminal" evidence="3">
    <location>
        <begin position="443"/>
        <end position="616"/>
    </location>
</feature>
<dbReference type="InterPro" id="IPR056884">
    <property type="entry name" value="NPHP3-like_N"/>
</dbReference>
<name>A0A6A6EN95_9PEZI</name>
<protein>
    <recommendedName>
        <fullName evidence="3">Nephrocystin 3-like N-terminal domain-containing protein</fullName>
    </recommendedName>
</protein>
<organism evidence="4 5">
    <name type="scientific">Zopfia rhizophila CBS 207.26</name>
    <dbReference type="NCBI Taxonomy" id="1314779"/>
    <lineage>
        <taxon>Eukaryota</taxon>
        <taxon>Fungi</taxon>
        <taxon>Dikarya</taxon>
        <taxon>Ascomycota</taxon>
        <taxon>Pezizomycotina</taxon>
        <taxon>Dothideomycetes</taxon>
        <taxon>Dothideomycetes incertae sedis</taxon>
        <taxon>Zopfiaceae</taxon>
        <taxon>Zopfia</taxon>
    </lineage>
</organism>
<evidence type="ECO:0000313" key="5">
    <source>
        <dbReference type="Proteomes" id="UP000800200"/>
    </source>
</evidence>
<keyword evidence="1" id="KW-0677">Repeat</keyword>
<feature type="compositionally biased region" description="Basic and acidic residues" evidence="2">
    <location>
        <begin position="39"/>
        <end position="53"/>
    </location>
</feature>
<dbReference type="AlphaFoldDB" id="A0A6A6EN95"/>
<dbReference type="PANTHER" id="PTHR10039:SF17">
    <property type="entry name" value="FUNGAL STAND N-TERMINAL GOODBYE DOMAIN-CONTAINING PROTEIN-RELATED"/>
    <property type="match status" value="1"/>
</dbReference>
<evidence type="ECO:0000256" key="2">
    <source>
        <dbReference type="SAM" id="MobiDB-lite"/>
    </source>
</evidence>
<gene>
    <name evidence="4" type="ORF">K469DRAFT_691167</name>
</gene>
<dbReference type="InterPro" id="IPR027417">
    <property type="entry name" value="P-loop_NTPase"/>
</dbReference>
<evidence type="ECO:0000313" key="4">
    <source>
        <dbReference type="EMBL" id="KAF2193637.1"/>
    </source>
</evidence>
<evidence type="ECO:0000259" key="3">
    <source>
        <dbReference type="Pfam" id="PF24883"/>
    </source>
</evidence>
<dbReference type="InterPro" id="IPR029058">
    <property type="entry name" value="AB_hydrolase_fold"/>
</dbReference>
<dbReference type="Pfam" id="PF24883">
    <property type="entry name" value="NPHP3_N"/>
    <property type="match status" value="1"/>
</dbReference>